<protein>
    <recommendedName>
        <fullName evidence="5">Type I restriction modification DNA specificity domain-containing protein</fullName>
    </recommendedName>
</protein>
<comment type="caution">
    <text evidence="3">The sequence shown here is derived from an EMBL/GenBank/DDBJ whole genome shotgun (WGS) entry which is preliminary data.</text>
</comment>
<dbReference type="InterPro" id="IPR044946">
    <property type="entry name" value="Restrct_endonuc_typeI_TRD_sf"/>
</dbReference>
<proteinExistence type="predicted"/>
<organism evidence="3 4">
    <name type="scientific">Sulfitobacter donghicola DSW-25 = KCTC 12864 = JCM 14565</name>
    <dbReference type="NCBI Taxonomy" id="1300350"/>
    <lineage>
        <taxon>Bacteria</taxon>
        <taxon>Pseudomonadati</taxon>
        <taxon>Pseudomonadota</taxon>
        <taxon>Alphaproteobacteria</taxon>
        <taxon>Rhodobacterales</taxon>
        <taxon>Roseobacteraceae</taxon>
        <taxon>Sulfitobacter</taxon>
    </lineage>
</organism>
<evidence type="ECO:0000256" key="1">
    <source>
        <dbReference type="ARBA" id="ARBA00022747"/>
    </source>
</evidence>
<dbReference type="GO" id="GO:0003677">
    <property type="term" value="F:DNA binding"/>
    <property type="evidence" value="ECO:0007669"/>
    <property type="project" value="UniProtKB-KW"/>
</dbReference>
<dbReference type="Gene3D" id="3.90.220.20">
    <property type="entry name" value="DNA methylase specificity domains"/>
    <property type="match status" value="1"/>
</dbReference>
<dbReference type="CDD" id="cd16961">
    <property type="entry name" value="RMtype1_S_TRD-CR_like"/>
    <property type="match status" value="1"/>
</dbReference>
<gene>
    <name evidence="3" type="ORF">DSW25_12280</name>
</gene>
<name>A0A073IHX4_9RHOB</name>
<reference evidence="3 4" key="1">
    <citation type="submission" date="2014-01" db="EMBL/GenBank/DDBJ databases">
        <title>Sulfitobacter donghicola JCM 14565 Genome Sequencing.</title>
        <authorList>
            <person name="Lai Q."/>
            <person name="Hong Z."/>
        </authorList>
    </citation>
    <scope>NUCLEOTIDE SEQUENCE [LARGE SCALE GENOMIC DNA]</scope>
    <source>
        <strain evidence="3 4">JCM 14565</strain>
    </source>
</reference>
<dbReference type="OrthoDB" id="7849720at2"/>
<dbReference type="RefSeq" id="WP_025058582.1">
    <property type="nucleotide sequence ID" value="NZ_JAMC01000004.1"/>
</dbReference>
<keyword evidence="4" id="KW-1185">Reference proteome</keyword>
<accession>A0A073IHX4</accession>
<evidence type="ECO:0008006" key="5">
    <source>
        <dbReference type="Google" id="ProtNLM"/>
    </source>
</evidence>
<dbReference type="GO" id="GO:0009307">
    <property type="term" value="P:DNA restriction-modification system"/>
    <property type="evidence" value="ECO:0007669"/>
    <property type="project" value="UniProtKB-KW"/>
</dbReference>
<dbReference type="eggNOG" id="COG0286">
    <property type="taxonomic scope" value="Bacteria"/>
</dbReference>
<keyword evidence="1" id="KW-0680">Restriction system</keyword>
<sequence length="588" mass="66021">MQSTEIPSEVDIHSYEGLTRLFRFGVNLRNNEADRAALALTEGRFGLPAYIPKARGALEDTARHLDHLGSEAKFEKVCALIATASTKMNTLTDDLCRELSILTASQDIVRFSFAPAILPCLLHAKAAKASRRVTYPMYAIRYAGIGPDVHLMAFASLFLNLPIYTEKNPPWDPDTIFDDGVPNTELPDIEITFPPAEFRLQDKLDLEESVRKSKLPRVVDRGKLDLESTMIDYLCAAHRYAFAFVSESFASSTKQSRLKARQNLLKEMRVRRVAELTTTMPPMIMIEFGRPGESVETVKIVSTDDVENFCEAGFLVRERPGKSGLVSIEEIQISGDNLAPKRYLAKGPAGGRSIADAFANIRKPLKYRLADLFEVIRPKTTKSNPTGEEEINELRPSDIHESGDLSGTFRKIALRDTVTIGLQEQRIKAGDLLFAHRGPVGRVGYVTKQNIQNKHLWAAQSLLIIRPRKQKSGRGPRPHCDPRVLFMYLLSPKVRNHWVELAIGDRSPSIPIGEVERFGLPENLILQTKPKKADPSQKEARLESHIDVIIAEFEARQRHMASIQELEKKITSGINHVWETAWAKSLEK</sequence>
<dbReference type="Proteomes" id="UP000027734">
    <property type="component" value="Unassembled WGS sequence"/>
</dbReference>
<dbReference type="AlphaFoldDB" id="A0A073IHX4"/>
<evidence type="ECO:0000313" key="4">
    <source>
        <dbReference type="Proteomes" id="UP000027734"/>
    </source>
</evidence>
<dbReference type="EMBL" id="JAMC01000004">
    <property type="protein sequence ID" value="KEJ89150.1"/>
    <property type="molecule type" value="Genomic_DNA"/>
</dbReference>
<evidence type="ECO:0000256" key="2">
    <source>
        <dbReference type="ARBA" id="ARBA00023125"/>
    </source>
</evidence>
<dbReference type="STRING" id="1300350.Z948_1147"/>
<evidence type="ECO:0000313" key="3">
    <source>
        <dbReference type="EMBL" id="KEJ89150.1"/>
    </source>
</evidence>
<dbReference type="SUPFAM" id="SSF116734">
    <property type="entry name" value="DNA methylase specificity domain"/>
    <property type="match status" value="1"/>
</dbReference>
<keyword evidence="2" id="KW-0238">DNA-binding</keyword>